<sequence>MTLARRAFAAHPDALTDLRNLPEPIRDQALLHLQDLVNGEKVATRRLTGRLEGFHKVILGVGSDLATHRLVVQFRPAPATSQHEREVYLVAAGPRADYAVYRAAQHRTGRTQTPPPDPATAARIRAARARSPHAEALTANSPTVSVAYSTSTPNTARKAIR</sequence>
<dbReference type="RefSeq" id="WP_386434664.1">
    <property type="nucleotide sequence ID" value="NZ_JBHSBB010000021.1"/>
</dbReference>
<name>A0ABV8HVP5_9ACTN</name>
<proteinExistence type="predicted"/>
<comment type="caution">
    <text evidence="1">The sequence shown here is derived from an EMBL/GenBank/DDBJ whole genome shotgun (WGS) entry which is preliminary data.</text>
</comment>
<evidence type="ECO:0000313" key="1">
    <source>
        <dbReference type="EMBL" id="MFC4035172.1"/>
    </source>
</evidence>
<protein>
    <submittedName>
        <fullName evidence="1">Type II toxin-antitoxin system RelE/ParE family toxin</fullName>
    </submittedName>
</protein>
<accession>A0ABV8HVP5</accession>
<dbReference type="EMBL" id="JBHSBB010000021">
    <property type="protein sequence ID" value="MFC4035172.1"/>
    <property type="molecule type" value="Genomic_DNA"/>
</dbReference>
<gene>
    <name evidence="1" type="ORF">ACFO3J_27425</name>
</gene>
<evidence type="ECO:0000313" key="2">
    <source>
        <dbReference type="Proteomes" id="UP001595765"/>
    </source>
</evidence>
<organism evidence="1 2">
    <name type="scientific">Streptomyces polygonati</name>
    <dbReference type="NCBI Taxonomy" id="1617087"/>
    <lineage>
        <taxon>Bacteria</taxon>
        <taxon>Bacillati</taxon>
        <taxon>Actinomycetota</taxon>
        <taxon>Actinomycetes</taxon>
        <taxon>Kitasatosporales</taxon>
        <taxon>Streptomycetaceae</taxon>
        <taxon>Streptomyces</taxon>
    </lineage>
</organism>
<keyword evidence="2" id="KW-1185">Reference proteome</keyword>
<dbReference type="Proteomes" id="UP001595765">
    <property type="component" value="Unassembled WGS sequence"/>
</dbReference>
<reference evidence="2" key="1">
    <citation type="journal article" date="2019" name="Int. J. Syst. Evol. Microbiol.">
        <title>The Global Catalogue of Microorganisms (GCM) 10K type strain sequencing project: providing services to taxonomists for standard genome sequencing and annotation.</title>
        <authorList>
            <consortium name="The Broad Institute Genomics Platform"/>
            <consortium name="The Broad Institute Genome Sequencing Center for Infectious Disease"/>
            <person name="Wu L."/>
            <person name="Ma J."/>
        </authorList>
    </citation>
    <scope>NUCLEOTIDE SEQUENCE [LARGE SCALE GENOMIC DNA]</scope>
    <source>
        <strain evidence="2">CGMCC 4.7237</strain>
    </source>
</reference>